<feature type="DNA-binding region" description="H-T-H motif" evidence="4">
    <location>
        <begin position="42"/>
        <end position="61"/>
    </location>
</feature>
<keyword evidence="3" id="KW-0804">Transcription</keyword>
<proteinExistence type="predicted"/>
<dbReference type="Pfam" id="PF17935">
    <property type="entry name" value="TetR_C_27"/>
    <property type="match status" value="1"/>
</dbReference>
<keyword evidence="2 4" id="KW-0238">DNA-binding</keyword>
<dbReference type="Pfam" id="PF00440">
    <property type="entry name" value="TetR_N"/>
    <property type="match status" value="1"/>
</dbReference>
<evidence type="ECO:0000256" key="4">
    <source>
        <dbReference type="PROSITE-ProRule" id="PRU00335"/>
    </source>
</evidence>
<dbReference type="InterPro" id="IPR041478">
    <property type="entry name" value="TetR_C_27"/>
</dbReference>
<evidence type="ECO:0000313" key="6">
    <source>
        <dbReference type="EMBL" id="MBW7456671.1"/>
    </source>
</evidence>
<dbReference type="PROSITE" id="PS50977">
    <property type="entry name" value="HTH_TETR_2"/>
    <property type="match status" value="1"/>
</dbReference>
<protein>
    <submittedName>
        <fullName evidence="6">TetR family transcriptional regulator</fullName>
    </submittedName>
</protein>
<dbReference type="PANTHER" id="PTHR30055">
    <property type="entry name" value="HTH-TYPE TRANSCRIPTIONAL REGULATOR RUTR"/>
    <property type="match status" value="1"/>
</dbReference>
<evidence type="ECO:0000256" key="2">
    <source>
        <dbReference type="ARBA" id="ARBA00023125"/>
    </source>
</evidence>
<evidence type="ECO:0000256" key="3">
    <source>
        <dbReference type="ARBA" id="ARBA00023163"/>
    </source>
</evidence>
<dbReference type="InterPro" id="IPR050109">
    <property type="entry name" value="HTH-type_TetR-like_transc_reg"/>
</dbReference>
<feature type="domain" description="HTH tetR-type" evidence="5">
    <location>
        <begin position="19"/>
        <end position="79"/>
    </location>
</feature>
<dbReference type="InterPro" id="IPR001647">
    <property type="entry name" value="HTH_TetR"/>
</dbReference>
<reference evidence="6 7" key="1">
    <citation type="submission" date="2021-07" db="EMBL/GenBank/DDBJ databases">
        <title>Paenibacillus radiodurans sp. nov., isolated from the southeastern edge of Tengger Desert.</title>
        <authorList>
            <person name="Zhang G."/>
        </authorList>
    </citation>
    <scope>NUCLEOTIDE SEQUENCE [LARGE SCALE GENOMIC DNA]</scope>
    <source>
        <strain evidence="6 7">CCM 7311</strain>
    </source>
</reference>
<evidence type="ECO:0000259" key="5">
    <source>
        <dbReference type="PROSITE" id="PS50977"/>
    </source>
</evidence>
<dbReference type="PANTHER" id="PTHR30055:SF151">
    <property type="entry name" value="TRANSCRIPTIONAL REGULATORY PROTEIN"/>
    <property type="match status" value="1"/>
</dbReference>
<dbReference type="InterPro" id="IPR036271">
    <property type="entry name" value="Tet_transcr_reg_TetR-rel_C_sf"/>
</dbReference>
<accession>A0ABS7C6Y3</accession>
<dbReference type="Proteomes" id="UP001519887">
    <property type="component" value="Unassembled WGS sequence"/>
</dbReference>
<gene>
    <name evidence="6" type="ORF">K0U00_21780</name>
</gene>
<evidence type="ECO:0000256" key="1">
    <source>
        <dbReference type="ARBA" id="ARBA00023015"/>
    </source>
</evidence>
<dbReference type="InterPro" id="IPR009057">
    <property type="entry name" value="Homeodomain-like_sf"/>
</dbReference>
<dbReference type="PRINTS" id="PR00455">
    <property type="entry name" value="HTHTETR"/>
</dbReference>
<name>A0ABS7C6Y3_9BACL</name>
<organism evidence="6 7">
    <name type="scientific">Paenibacillus sepulcri</name>
    <dbReference type="NCBI Taxonomy" id="359917"/>
    <lineage>
        <taxon>Bacteria</taxon>
        <taxon>Bacillati</taxon>
        <taxon>Bacillota</taxon>
        <taxon>Bacilli</taxon>
        <taxon>Bacillales</taxon>
        <taxon>Paenibacillaceae</taxon>
        <taxon>Paenibacillus</taxon>
    </lineage>
</organism>
<sequence>MKQYYILIGKEEFIIADSTISRTSILDAAEEVLRRFGMAKSNLSDVARALGVSHAAIYRHFDNKAALREAMAERWLNHVMEPLNAIVANNDEPEIRLRSWLDTLRAFKRSRALTDPELFAMYMALTAEAADLLHRHVEDMLEQLTVIIADGIAAGVFAPCDARESARAFYLATTRFHHPSHAGEWELSDSDINYEITWKLLMNGLTIRS</sequence>
<comment type="caution">
    <text evidence="6">The sequence shown here is derived from an EMBL/GenBank/DDBJ whole genome shotgun (WGS) entry which is preliminary data.</text>
</comment>
<dbReference type="RefSeq" id="WP_210038748.1">
    <property type="nucleotide sequence ID" value="NZ_JBHLVU010000011.1"/>
</dbReference>
<dbReference type="SUPFAM" id="SSF46689">
    <property type="entry name" value="Homeodomain-like"/>
    <property type="match status" value="1"/>
</dbReference>
<evidence type="ECO:0000313" key="7">
    <source>
        <dbReference type="Proteomes" id="UP001519887"/>
    </source>
</evidence>
<dbReference type="Gene3D" id="1.10.357.10">
    <property type="entry name" value="Tetracycline Repressor, domain 2"/>
    <property type="match status" value="1"/>
</dbReference>
<dbReference type="SUPFAM" id="SSF48498">
    <property type="entry name" value="Tetracyclin repressor-like, C-terminal domain"/>
    <property type="match status" value="1"/>
</dbReference>
<keyword evidence="1" id="KW-0805">Transcription regulation</keyword>
<keyword evidence="7" id="KW-1185">Reference proteome</keyword>
<dbReference type="EMBL" id="JAHZIK010000637">
    <property type="protein sequence ID" value="MBW7456671.1"/>
    <property type="molecule type" value="Genomic_DNA"/>
</dbReference>